<dbReference type="Proteomes" id="UP001194696">
    <property type="component" value="Unassembled WGS sequence"/>
</dbReference>
<protein>
    <submittedName>
        <fullName evidence="1">Uncharacterized protein</fullName>
    </submittedName>
</protein>
<keyword evidence="2" id="KW-1185">Reference proteome</keyword>
<dbReference type="EMBL" id="JAAAIM010001334">
    <property type="protein sequence ID" value="KAG0279633.1"/>
    <property type="molecule type" value="Genomic_DNA"/>
</dbReference>
<evidence type="ECO:0000313" key="1">
    <source>
        <dbReference type="EMBL" id="KAG0279633.1"/>
    </source>
</evidence>
<comment type="caution">
    <text evidence="1">The sequence shown here is derived from an EMBL/GenBank/DDBJ whole genome shotgun (WGS) entry which is preliminary data.</text>
</comment>
<reference evidence="1 2" key="1">
    <citation type="journal article" date="2020" name="Fungal Divers.">
        <title>Resolving the Mortierellaceae phylogeny through synthesis of multi-gene phylogenetics and phylogenomics.</title>
        <authorList>
            <person name="Vandepol N."/>
            <person name="Liber J."/>
            <person name="Desiro A."/>
            <person name="Na H."/>
            <person name="Kennedy M."/>
            <person name="Barry K."/>
            <person name="Grigoriev I.V."/>
            <person name="Miller A.N."/>
            <person name="O'Donnell K."/>
            <person name="Stajich J.E."/>
            <person name="Bonito G."/>
        </authorList>
    </citation>
    <scope>NUCLEOTIDE SEQUENCE [LARGE SCALE GENOMIC DNA]</scope>
    <source>
        <strain evidence="1 2">AD045</strain>
    </source>
</reference>
<organism evidence="1 2">
    <name type="scientific">Linnemannia gamsii</name>
    <dbReference type="NCBI Taxonomy" id="64522"/>
    <lineage>
        <taxon>Eukaryota</taxon>
        <taxon>Fungi</taxon>
        <taxon>Fungi incertae sedis</taxon>
        <taxon>Mucoromycota</taxon>
        <taxon>Mortierellomycotina</taxon>
        <taxon>Mortierellomycetes</taxon>
        <taxon>Mortierellales</taxon>
        <taxon>Mortierellaceae</taxon>
        <taxon>Linnemannia</taxon>
    </lineage>
</organism>
<proteinExistence type="predicted"/>
<evidence type="ECO:0000313" key="2">
    <source>
        <dbReference type="Proteomes" id="UP001194696"/>
    </source>
</evidence>
<accession>A0ABQ7JLJ4</accession>
<gene>
    <name evidence="1" type="ORF">BGZ96_001890</name>
</gene>
<name>A0ABQ7JLJ4_9FUNG</name>
<sequence>MTSILFNQHQIFAYAGYYPFLRSTILKNTAIAIESTSSSTHPDLRKADPQMTQKVRIHQDFKIVHLERLHQSVNKWWRENEADFILPDPSKLTFKDIEDEDQNSDKKMA</sequence>